<organism evidence="7 8">
    <name type="scientific">Psychroflexus gondwanensis ACAM 44</name>
    <dbReference type="NCBI Taxonomy" id="1189619"/>
    <lineage>
        <taxon>Bacteria</taxon>
        <taxon>Pseudomonadati</taxon>
        <taxon>Bacteroidota</taxon>
        <taxon>Flavobacteriia</taxon>
        <taxon>Flavobacteriales</taxon>
        <taxon>Flavobacteriaceae</taxon>
        <taxon>Psychroflexus</taxon>
    </lineage>
</organism>
<dbReference type="GO" id="GO:0005886">
    <property type="term" value="C:plasma membrane"/>
    <property type="evidence" value="ECO:0007669"/>
    <property type="project" value="UniProtKB-SubCell"/>
</dbReference>
<protein>
    <submittedName>
        <fullName evidence="7">YcgA</fullName>
    </submittedName>
</protein>
<dbReference type="PANTHER" id="PTHR43652:SF6">
    <property type="entry name" value="ARGININE REPRESSOR"/>
    <property type="match status" value="1"/>
</dbReference>
<feature type="transmembrane region" description="Helical" evidence="6">
    <location>
        <begin position="101"/>
        <end position="122"/>
    </location>
</feature>
<comment type="subcellular location">
    <subcellularLocation>
        <location evidence="1">Cell membrane</location>
        <topology evidence="1">Multi-pass membrane protein</topology>
    </subcellularLocation>
</comment>
<feature type="transmembrane region" description="Helical" evidence="6">
    <location>
        <begin position="333"/>
        <end position="351"/>
    </location>
</feature>
<evidence type="ECO:0000256" key="5">
    <source>
        <dbReference type="ARBA" id="ARBA00023136"/>
    </source>
</evidence>
<keyword evidence="3 6" id="KW-0812">Transmembrane</keyword>
<feature type="transmembrane region" description="Helical" evidence="6">
    <location>
        <begin position="7"/>
        <end position="25"/>
    </location>
</feature>
<dbReference type="PANTHER" id="PTHR43652">
    <property type="entry name" value="BASIC AMINO ACID ANTIPORTER YFCC-RELATED"/>
    <property type="match status" value="1"/>
</dbReference>
<keyword evidence="8" id="KW-1185">Reference proteome</keyword>
<gene>
    <name evidence="7" type="ORF">pgond44_09001</name>
</gene>
<evidence type="ECO:0000313" key="7">
    <source>
        <dbReference type="EMBL" id="EMY80689.1"/>
    </source>
</evidence>
<feature type="transmembrane region" description="Helical" evidence="6">
    <location>
        <begin position="237"/>
        <end position="256"/>
    </location>
</feature>
<keyword evidence="5 6" id="KW-0472">Membrane</keyword>
<feature type="transmembrane region" description="Helical" evidence="6">
    <location>
        <begin position="262"/>
        <end position="283"/>
    </location>
</feature>
<feature type="transmembrane region" description="Helical" evidence="6">
    <location>
        <begin position="424"/>
        <end position="443"/>
    </location>
</feature>
<proteinExistence type="predicted"/>
<name>N1WU82_9FLAO</name>
<dbReference type="RefSeq" id="WP_003440405.1">
    <property type="nucleotide sequence ID" value="NZ_APLF01000009.1"/>
</dbReference>
<dbReference type="STRING" id="1189619.pgond44_09001"/>
<keyword evidence="2" id="KW-1003">Cell membrane</keyword>
<evidence type="ECO:0000313" key="8">
    <source>
        <dbReference type="Proteomes" id="UP000012317"/>
    </source>
</evidence>
<dbReference type="InterPro" id="IPR018385">
    <property type="entry name" value="C4_dicarb_anaerob_car-like"/>
</dbReference>
<feature type="transmembrane region" description="Helical" evidence="6">
    <location>
        <begin position="134"/>
        <end position="153"/>
    </location>
</feature>
<accession>N1WU82</accession>
<dbReference type="PATRIC" id="fig|1189619.4.peg.1852"/>
<keyword evidence="4 6" id="KW-1133">Transmembrane helix</keyword>
<comment type="caution">
    <text evidence="7">The sequence shown here is derived from an EMBL/GenBank/DDBJ whole genome shotgun (WGS) entry which is preliminary data.</text>
</comment>
<feature type="transmembrane region" description="Helical" evidence="6">
    <location>
        <begin position="69"/>
        <end position="89"/>
    </location>
</feature>
<dbReference type="eggNOG" id="COG1288">
    <property type="taxonomic scope" value="Bacteria"/>
</dbReference>
<dbReference type="AlphaFoldDB" id="N1WU82"/>
<dbReference type="Pfam" id="PF03606">
    <property type="entry name" value="DcuC"/>
    <property type="match status" value="1"/>
</dbReference>
<feature type="transmembrane region" description="Helical" evidence="6">
    <location>
        <begin position="295"/>
        <end position="313"/>
    </location>
</feature>
<evidence type="ECO:0000256" key="4">
    <source>
        <dbReference type="ARBA" id="ARBA00022989"/>
    </source>
</evidence>
<dbReference type="Proteomes" id="UP000012317">
    <property type="component" value="Unassembled WGS sequence"/>
</dbReference>
<feature type="transmembrane region" description="Helical" evidence="6">
    <location>
        <begin position="192"/>
        <end position="211"/>
    </location>
</feature>
<sequence>MKKFPNAIVIILSVILFAWILTFIIPQGSYERTLNETTELTSVVPDSYQQEELPHLSVFDLLLAIPKGIVGRADLVVLILLLGGCFYLIEKTGALQQGLNQLIVILAGKESLALVIISLLFITGGFTIGLQEEIIAMTPILLLFGRSIGYNANTIVSSSLGSAIVGSSFSPFNPFGVVIAQKEAGLELLSGYEFRLIVLAIASLVWIFYILQYSRKNRIEKSVQKIVTEKLSFRNKLILMLLAITFSIVTYGLISLNWGYNEMSACFFVLALTCGCIAGFSLNKTTEIYIGGFKEMVFAALIIGLANGVSVILKEGMIIDTIVYGLFGPLQHLPPALSAVLMMVSHSILHFPMPSTSGHAILTMPILSPLSDLIGLSRQICVLAYQYGAIMMDLIVPTNGATMAVIALAGTNYKNWLKFIVKPVLIMMGIGALAILIAVQIGYS</sequence>
<evidence type="ECO:0000256" key="3">
    <source>
        <dbReference type="ARBA" id="ARBA00022692"/>
    </source>
</evidence>
<dbReference type="EMBL" id="APLF01000009">
    <property type="protein sequence ID" value="EMY80689.1"/>
    <property type="molecule type" value="Genomic_DNA"/>
</dbReference>
<evidence type="ECO:0000256" key="2">
    <source>
        <dbReference type="ARBA" id="ARBA00022475"/>
    </source>
</evidence>
<reference evidence="7 8" key="1">
    <citation type="journal article" date="2014" name="Genome Biol. Evol.">
        <title>Extensive gene acquisition in the extremely psychrophilic bacterial species Psychroflexus torquis and the link to sea-ice ecosystem specialism.</title>
        <authorList>
            <person name="Feng S."/>
            <person name="Powell S.M."/>
            <person name="Wilson R."/>
            <person name="Bowman J.P."/>
        </authorList>
    </citation>
    <scope>NUCLEOTIDE SEQUENCE [LARGE SCALE GENOMIC DNA]</scope>
    <source>
        <strain evidence="7 8">ACAM 44</strain>
    </source>
</reference>
<evidence type="ECO:0000256" key="1">
    <source>
        <dbReference type="ARBA" id="ARBA00004651"/>
    </source>
</evidence>
<feature type="transmembrane region" description="Helical" evidence="6">
    <location>
        <begin position="160"/>
        <end position="180"/>
    </location>
</feature>
<dbReference type="InterPro" id="IPR051679">
    <property type="entry name" value="DASS-Related_Transporters"/>
</dbReference>
<evidence type="ECO:0000256" key="6">
    <source>
        <dbReference type="SAM" id="Phobius"/>
    </source>
</evidence>